<organism evidence="3 4">
    <name type="scientific">Morella rubra</name>
    <name type="common">Chinese bayberry</name>
    <dbReference type="NCBI Taxonomy" id="262757"/>
    <lineage>
        <taxon>Eukaryota</taxon>
        <taxon>Viridiplantae</taxon>
        <taxon>Streptophyta</taxon>
        <taxon>Embryophyta</taxon>
        <taxon>Tracheophyta</taxon>
        <taxon>Spermatophyta</taxon>
        <taxon>Magnoliopsida</taxon>
        <taxon>eudicotyledons</taxon>
        <taxon>Gunneridae</taxon>
        <taxon>Pentapetalae</taxon>
        <taxon>rosids</taxon>
        <taxon>fabids</taxon>
        <taxon>Fagales</taxon>
        <taxon>Myricaceae</taxon>
        <taxon>Morella</taxon>
    </lineage>
</organism>
<dbReference type="Pfam" id="PF25334">
    <property type="entry name" value="C2_GRDP"/>
    <property type="match status" value="1"/>
</dbReference>
<name>A0A6A1UJI2_9ROSI</name>
<dbReference type="Pfam" id="PF25335">
    <property type="entry name" value="GRDP_C"/>
    <property type="match status" value="1"/>
</dbReference>
<evidence type="ECO:0000259" key="2">
    <source>
        <dbReference type="Pfam" id="PF25335"/>
    </source>
</evidence>
<protein>
    <recommendedName>
        <fullName evidence="5">Glycine-rich domain-containing protein 1</fullName>
    </recommendedName>
</protein>
<dbReference type="PANTHER" id="PTHR34365">
    <property type="entry name" value="ENOLASE (DUF1399)"/>
    <property type="match status" value="1"/>
</dbReference>
<dbReference type="InterPro" id="IPR009836">
    <property type="entry name" value="GRDP-like"/>
</dbReference>
<dbReference type="OrthoDB" id="2684236at2759"/>
<evidence type="ECO:0000313" key="4">
    <source>
        <dbReference type="Proteomes" id="UP000516437"/>
    </source>
</evidence>
<dbReference type="EMBL" id="RXIC02000167">
    <property type="protein sequence ID" value="KAB1200411.1"/>
    <property type="molecule type" value="Genomic_DNA"/>
</dbReference>
<keyword evidence="4" id="KW-1185">Reference proteome</keyword>
<dbReference type="InterPro" id="IPR057458">
    <property type="entry name" value="GRDP_C2"/>
</dbReference>
<reference evidence="3 4" key="1">
    <citation type="journal article" date="2019" name="Plant Biotechnol. J.">
        <title>The red bayberry genome and genetic basis of sex determination.</title>
        <authorList>
            <person name="Jia H.M."/>
            <person name="Jia H.J."/>
            <person name="Cai Q.L."/>
            <person name="Wang Y."/>
            <person name="Zhao H.B."/>
            <person name="Yang W.F."/>
            <person name="Wang G.Y."/>
            <person name="Li Y.H."/>
            <person name="Zhan D.L."/>
            <person name="Shen Y.T."/>
            <person name="Niu Q.F."/>
            <person name="Chang L."/>
            <person name="Qiu J."/>
            <person name="Zhao L."/>
            <person name="Xie H.B."/>
            <person name="Fu W.Y."/>
            <person name="Jin J."/>
            <person name="Li X.W."/>
            <person name="Jiao Y."/>
            <person name="Zhou C.C."/>
            <person name="Tu T."/>
            <person name="Chai C.Y."/>
            <person name="Gao J.L."/>
            <person name="Fan L.J."/>
            <person name="van de Weg E."/>
            <person name="Wang J.Y."/>
            <person name="Gao Z.S."/>
        </authorList>
    </citation>
    <scope>NUCLEOTIDE SEQUENCE [LARGE SCALE GENOMIC DNA]</scope>
    <source>
        <tissue evidence="3">Leaves</tissue>
    </source>
</reference>
<accession>A0A6A1UJI2</accession>
<dbReference type="InterPro" id="IPR057518">
    <property type="entry name" value="GRDP_C"/>
</dbReference>
<dbReference type="Pfam" id="PF07173">
    <property type="entry name" value="GRDP-like"/>
    <property type="match status" value="1"/>
</dbReference>
<proteinExistence type="predicted"/>
<evidence type="ECO:0000259" key="1">
    <source>
        <dbReference type="Pfam" id="PF25334"/>
    </source>
</evidence>
<feature type="domain" description="GRDP C2" evidence="1">
    <location>
        <begin position="324"/>
        <end position="455"/>
    </location>
</feature>
<gene>
    <name evidence="3" type="ORF">CJ030_MR0G007422</name>
</gene>
<evidence type="ECO:0008006" key="5">
    <source>
        <dbReference type="Google" id="ProtNLM"/>
    </source>
</evidence>
<sequence>MEKEQELEWAEAQRSVISVDLVAAAKQQLRFLAEVDRNRHLYDGPLLDRAILRYKYCCLPLLAKHTDYHATEGPLVVPLDCEWIWHCHRLNPVRYKNDCKELYGRVIDNWNVASTIQGICKKQTEEVWNRMFPTEPYELDPRSQLTDKFGAKITEASESTKYDLHSAVKRQSPFFYQISRPNMNDDDFLEEAVARYKGFLHLIKRNIDRSIHRFCVPTYDIDLIWHSHQLHPASYCEDLVAIMGMVLEHDDTDSNRAKGEKLDIGFSGTTKQWEDAFGSRYWKAGAMYRGHVPSTLAVNLHQLNTTSMKVTPSNEYQTMFQLSKKTLVEIMLEIVGVKDLPGGCNSSIFVSFSKIQPDLTFNTRKQTSIYSESGEKQVSVFQCEPTGELVFELMTSSLNMPAERQVKVLGTTLISLENLLNPISKLPMERWFQLSPNPEVVGSKPTSLRIALSLTAPIPAPYVMQMVRTGPLPKSWTTILDDAGKKVISFFMRESTTKEAIRHSLSKKEVIGMIASGKTHVLAEFAGNNRWSLMNSNWSIQLHKELSEDGHVFELTGVQKVIFFPGRKLQYELNCCKKPKDEQNFMTAVEFSAENPYGKAVALLNLKSGFLQSFSEYFCHYADIPLFDEQIKEEWLVLPGLLLAFIVSHIWRKEGHVGFNIHNTEDEKQVDNAFMEDVKRFPDEARKTNHSAALQRVAGVHEVDKKGTGMILKEDCTCCGEYSDCGLCAGCVDASVEDTDKCKAPIGGSTCGRCDGGYSQNDMVKSGGCGGCGGGGGGCGGGCRSGGGGGCGGGGRCGGSK</sequence>
<comment type="caution">
    <text evidence="3">The sequence shown here is derived from an EMBL/GenBank/DDBJ whole genome shotgun (WGS) entry which is preliminary data.</text>
</comment>
<dbReference type="Proteomes" id="UP000516437">
    <property type="component" value="Unassembled WGS sequence"/>
</dbReference>
<dbReference type="AlphaFoldDB" id="A0A6A1UJI2"/>
<evidence type="ECO:0000313" key="3">
    <source>
        <dbReference type="EMBL" id="KAB1200411.1"/>
    </source>
</evidence>
<feature type="domain" description="GRPD C-terminal" evidence="2">
    <location>
        <begin position="479"/>
        <end position="612"/>
    </location>
</feature>
<dbReference type="PANTHER" id="PTHR34365:SF15">
    <property type="entry name" value="GLYCINE-RICH DOMAIN-CONTAINING PROTEIN 1"/>
    <property type="match status" value="1"/>
</dbReference>